<feature type="compositionally biased region" description="Polar residues" evidence="3">
    <location>
        <begin position="1470"/>
        <end position="1479"/>
    </location>
</feature>
<proteinExistence type="predicted"/>
<keyword evidence="1" id="KW-0343">GTPase activation</keyword>
<feature type="region of interest" description="Disordered" evidence="3">
    <location>
        <begin position="331"/>
        <end position="366"/>
    </location>
</feature>
<reference evidence="5" key="2">
    <citation type="submission" date="2024-08" db="UniProtKB">
        <authorList>
            <consortium name="EnsemblMetazoa"/>
        </authorList>
    </citation>
    <scope>IDENTIFICATION</scope>
</reference>
<feature type="region of interest" description="Disordered" evidence="3">
    <location>
        <begin position="1458"/>
        <end position="1485"/>
    </location>
</feature>
<evidence type="ECO:0000256" key="2">
    <source>
        <dbReference type="ARBA" id="ARBA00022553"/>
    </source>
</evidence>
<feature type="compositionally biased region" description="Basic residues" evidence="3">
    <location>
        <begin position="710"/>
        <end position="722"/>
    </location>
</feature>
<dbReference type="InterPro" id="IPR035974">
    <property type="entry name" value="Rap/Ran-GAP_sf"/>
</dbReference>
<evidence type="ECO:0000256" key="3">
    <source>
        <dbReference type="SAM" id="MobiDB-lite"/>
    </source>
</evidence>
<dbReference type="PANTHER" id="PTHR10063">
    <property type="entry name" value="TUBERIN"/>
    <property type="match status" value="1"/>
</dbReference>
<dbReference type="FunFam" id="3.40.50.11210:FF:000001">
    <property type="entry name" value="Ral GTPase-activating protein subunit alpha-1 isoform 1"/>
    <property type="match status" value="1"/>
</dbReference>
<dbReference type="GO" id="GO:0051056">
    <property type="term" value="P:regulation of small GTPase mediated signal transduction"/>
    <property type="evidence" value="ECO:0007669"/>
    <property type="project" value="InterPro"/>
</dbReference>
<accession>A0AAR5Q6E3</accession>
<dbReference type="PROSITE" id="PS50085">
    <property type="entry name" value="RAPGAP"/>
    <property type="match status" value="1"/>
</dbReference>
<feature type="compositionally biased region" description="Polar residues" evidence="3">
    <location>
        <begin position="658"/>
        <end position="687"/>
    </location>
</feature>
<evidence type="ECO:0000256" key="1">
    <source>
        <dbReference type="ARBA" id="ARBA00022468"/>
    </source>
</evidence>
<feature type="compositionally biased region" description="Polar residues" evidence="3">
    <location>
        <begin position="1811"/>
        <end position="1834"/>
    </location>
</feature>
<evidence type="ECO:0000259" key="4">
    <source>
        <dbReference type="PROSITE" id="PS50085"/>
    </source>
</evidence>
<dbReference type="InterPro" id="IPR016024">
    <property type="entry name" value="ARM-type_fold"/>
</dbReference>
<feature type="region of interest" description="Disordered" evidence="3">
    <location>
        <begin position="1330"/>
        <end position="1353"/>
    </location>
</feature>
<keyword evidence="2" id="KW-0597">Phosphoprotein</keyword>
<reference evidence="6" key="1">
    <citation type="journal article" date="2013" name="Genome Biol.">
        <title>Draft genome of the mountain pine beetle, Dendroctonus ponderosae Hopkins, a major forest pest.</title>
        <authorList>
            <person name="Keeling C.I."/>
            <person name="Yuen M.M."/>
            <person name="Liao N.Y."/>
            <person name="Docking T.R."/>
            <person name="Chan S.K."/>
            <person name="Taylor G.A."/>
            <person name="Palmquist D.L."/>
            <person name="Jackman S.D."/>
            <person name="Nguyen A."/>
            <person name="Li M."/>
            <person name="Henderson H."/>
            <person name="Janes J.K."/>
            <person name="Zhao Y."/>
            <person name="Pandoh P."/>
            <person name="Moore R."/>
            <person name="Sperling F.A."/>
            <person name="Huber D.P."/>
            <person name="Birol I."/>
            <person name="Jones S.J."/>
            <person name="Bohlmann J."/>
        </authorList>
    </citation>
    <scope>NUCLEOTIDE SEQUENCE</scope>
</reference>
<dbReference type="InterPro" id="IPR000331">
    <property type="entry name" value="Rap/Ran_GAP_dom"/>
</dbReference>
<dbReference type="GO" id="GO:0005737">
    <property type="term" value="C:cytoplasm"/>
    <property type="evidence" value="ECO:0007669"/>
    <property type="project" value="TreeGrafter"/>
</dbReference>
<dbReference type="SUPFAM" id="SSF111347">
    <property type="entry name" value="Rap/Ran-GAP"/>
    <property type="match status" value="1"/>
</dbReference>
<evidence type="ECO:0000313" key="6">
    <source>
        <dbReference type="Proteomes" id="UP000019118"/>
    </source>
</evidence>
<dbReference type="InterPro" id="IPR027107">
    <property type="entry name" value="Tuberin/Ral-act_asu"/>
</dbReference>
<dbReference type="PANTHER" id="PTHR10063:SF11">
    <property type="entry name" value="RHO GTPASE-ACTIVATING PROTEIN CG5521-RELATED"/>
    <property type="match status" value="1"/>
</dbReference>
<name>A0AAR5Q6E3_DENPD</name>
<dbReference type="GO" id="GO:0005096">
    <property type="term" value="F:GTPase activator activity"/>
    <property type="evidence" value="ECO:0007669"/>
    <property type="project" value="UniProtKB-KW"/>
</dbReference>
<dbReference type="SUPFAM" id="SSF48371">
    <property type="entry name" value="ARM repeat"/>
    <property type="match status" value="1"/>
</dbReference>
<feature type="region of interest" description="Disordered" evidence="3">
    <location>
        <begin position="645"/>
        <end position="755"/>
    </location>
</feature>
<feature type="region of interest" description="Disordered" evidence="3">
    <location>
        <begin position="1794"/>
        <end position="1871"/>
    </location>
</feature>
<dbReference type="GO" id="GO:0005634">
    <property type="term" value="C:nucleus"/>
    <property type="evidence" value="ECO:0007669"/>
    <property type="project" value="InterPro"/>
</dbReference>
<sequence>MFSKKSLVDIKKSTAKLQDPKKDVPTRIKHLKLILDNVDTAEAKGLFEANFSHIYSILYDSFLQMETNLRQRELSFHLAPHVRLSSLLFCSQNCCWPLLRQQLVQLQVHKAHKEELDCTLWILEQVICLLPELIHRRWQLHSLGRMLAKLLHTGNSMRLRRLGIKYFLMWYQALNENAPEYVHKMFASLVPGFHNQLIVASHTTASVFHDNQHPISAPEMLPILPPSSGEKAPDHPGRFYLESLLDHMVHTVIKLEWQDKSAYHHRCFSFLLEQFKAYYLPKICPGFNTTTSLYRPILDLPVLRKMENETEFMFCRVSLILWVTNYMHQTKREHHGPNQGPQSHHSIPGSAAHEEDTDSAHPSLDSNISIQTNKTATDEELANQIVRDVLCSTRDNVNFSHEIFRQAFLLNFSHVIAIRKIILVYKDLIQSNLAELPIYALEPPDEMAKNHHDPDGRSGRLRNDSYLGAIQQENLLVRAGLQNLYQLFMTHAANVFLLEVNPNIPRLLEEQTDACKRILNIYRYMVMNVRMDSNTWEQLLLVLLQITSLVLGETPPKKKILTLGGKLAPAIFQTLIVTWIKANLNVAISRELWDRFLHVLTSLTNWEELIKEWAKTMETLTRVLARHVYNLDLNNLPLDRLNEQKSKRTRRIVARPENITSSASGSSQLHQPVLRQDSSMPDGNIFSSKRLKSGLARSYSETSINMKPRTVVKRPYTKHRRSKSLELLPPPDTESTDRTRSPSPAPSSGIESSSIKDSPIQLDVLAENHTGEPLGEHRGVVCGGSIRGWLPDVAVILWKRMLGALGDVNQISNPKLHAQVFEYLIKLTDTLIKIKHNQGVSLDNLSTPHAPELVPPLTLILPWCFGALCLPETYETGKLNALRLLISVMLNCNSKYRTCLSQFYCFIHSALTGSSKSTKNTSIKYLGPRFLSLQLPGSTLLLLDIVHACDDILNTSEKAELIPRTEAISVLTNLLSLPDDLSSVSVLQPESNVFVLNSCPDIKEHVVRILLRAGKREPSGKARCIALSGLGIFVYKELTNHTFHPNIVEALNVLLSALKFSNKMIAQLTSDILFLLCDHAGLLWTRYPRLGNGVISELCNALNRHAPLGPSASETDRALSRALLLCLGEWCMRLGPAKLLEPNEYGENRGSCLLLEVFKVLHKIITGTACEAPHSRLARLGASDDFDPNISSEDLPESLPVKSPGKNVQFQKAVTLCAETVLAHLVNHLGHFPMAIGAARLSSLVAEHDDVPNLSSDDLSNVIFSVPNIQLFILTKNIIASLIELPTLDSPGGGATAGLVTAEEQVRVLLRDMSGKSSWDASILYRTPESVQEEDSGLPESFGLSSPAANPEPESLMSTVWVTQNLPQRAIRHRPPNVLPEVSNAAPDLDQLDDLLQYLGHTSPECLESPNIKLNEPAAPPLFLELEQEVIASVISQRNVEIEEARLVQHSSYMLGTPARKPRRRAARRSCSSLESTPHQPGPFGSIEENAFQQCRLLFSQLGLSGWDRRKQIHLLDKNDRLLRELRNLDNQSCRETHKFAVIYVAPGQEDKNSILSNQSGSVAYEQFLAGLAWEIELEYHTGFLGGLQKQGSNGMTAPYVATSFMEAIFHVATRMPGDSPEAVLSKTRHLGNDEVHIVWSEHNRDYRRDIIPTEFCDILIVIYPLGNHLNRVTVNCKADVPCFGVLYNESIIEDHVLAGLVRATAVCASRAKRMTYQFYQQYYEERARSLETVVTKHKYSATFEEFISKVYSPVPTASPFYRSGSSSVSCSDGASCSNNSSTLAAALLDSSHGHSHKGARIDQKFRVSANEPSRNSTLLNHTDTQTVVESSISPRALKKLGSNLKNAKKSQKQEHFESPPESPIQMTKRK</sequence>
<organism evidence="5 6">
    <name type="scientific">Dendroctonus ponderosae</name>
    <name type="common">Mountain pine beetle</name>
    <dbReference type="NCBI Taxonomy" id="77166"/>
    <lineage>
        <taxon>Eukaryota</taxon>
        <taxon>Metazoa</taxon>
        <taxon>Ecdysozoa</taxon>
        <taxon>Arthropoda</taxon>
        <taxon>Hexapoda</taxon>
        <taxon>Insecta</taxon>
        <taxon>Pterygota</taxon>
        <taxon>Neoptera</taxon>
        <taxon>Endopterygota</taxon>
        <taxon>Coleoptera</taxon>
        <taxon>Polyphaga</taxon>
        <taxon>Cucujiformia</taxon>
        <taxon>Curculionidae</taxon>
        <taxon>Scolytinae</taxon>
        <taxon>Dendroctonus</taxon>
    </lineage>
</organism>
<dbReference type="InterPro" id="IPR046859">
    <property type="entry name" value="RGPA/RALGAPB_N"/>
</dbReference>
<dbReference type="EnsemblMetazoa" id="XM_019913254.1">
    <property type="protein sequence ID" value="XP_019768813.1"/>
    <property type="gene ID" value="LOC109543513"/>
</dbReference>
<feature type="domain" description="Rap-GAP" evidence="4">
    <location>
        <begin position="1526"/>
        <end position="1734"/>
    </location>
</feature>
<dbReference type="Gene3D" id="3.40.50.11210">
    <property type="entry name" value="Rap/Ran-GAP"/>
    <property type="match status" value="1"/>
</dbReference>
<evidence type="ECO:0000313" key="5">
    <source>
        <dbReference type="EnsemblMetazoa" id="XP_019768813.1"/>
    </source>
</evidence>
<dbReference type="Proteomes" id="UP000019118">
    <property type="component" value="Unassembled WGS sequence"/>
</dbReference>
<dbReference type="Pfam" id="PF02145">
    <property type="entry name" value="Rap_GAP"/>
    <property type="match status" value="1"/>
</dbReference>
<dbReference type="Pfam" id="PF20412">
    <property type="entry name" value="RALGAPB_N"/>
    <property type="match status" value="1"/>
</dbReference>
<feature type="compositionally biased region" description="Low complexity" evidence="3">
    <location>
        <begin position="746"/>
        <end position="755"/>
    </location>
</feature>
<protein>
    <recommendedName>
        <fullName evidence="4">Rap-GAP domain-containing protein</fullName>
    </recommendedName>
</protein>
<keyword evidence="6" id="KW-1185">Reference proteome</keyword>